<dbReference type="Proteomes" id="UP001285441">
    <property type="component" value="Unassembled WGS sequence"/>
</dbReference>
<reference evidence="4" key="2">
    <citation type="submission" date="2023-06" db="EMBL/GenBank/DDBJ databases">
        <authorList>
            <consortium name="Lawrence Berkeley National Laboratory"/>
            <person name="Haridas S."/>
            <person name="Hensen N."/>
            <person name="Bonometti L."/>
            <person name="Westerberg I."/>
            <person name="Brannstrom I.O."/>
            <person name="Guillou S."/>
            <person name="Cros-Aarteil S."/>
            <person name="Calhoun S."/>
            <person name="Kuo A."/>
            <person name="Mondo S."/>
            <person name="Pangilinan J."/>
            <person name="Riley R."/>
            <person name="LaButti K."/>
            <person name="Andreopoulos B."/>
            <person name="Lipzen A."/>
            <person name="Chen C."/>
            <person name="Yanf M."/>
            <person name="Daum C."/>
            <person name="Ng V."/>
            <person name="Clum A."/>
            <person name="Steindorff A."/>
            <person name="Ohm R."/>
            <person name="Martin F."/>
            <person name="Silar P."/>
            <person name="Natvig D."/>
            <person name="Lalanne C."/>
            <person name="Gautier V."/>
            <person name="Ament-velasquez S.L."/>
            <person name="Kruys A."/>
            <person name="Hutchinson M.I."/>
            <person name="Powell A.J."/>
            <person name="Barry K."/>
            <person name="Miller A.N."/>
            <person name="Grigoriev I.V."/>
            <person name="Debuchy R."/>
            <person name="Gladieux P."/>
            <person name="Thoren M.H."/>
            <person name="Johannesson H."/>
        </authorList>
    </citation>
    <scope>NUCLEOTIDE SEQUENCE</scope>
    <source>
        <strain evidence="4">CBS 232.78</strain>
    </source>
</reference>
<comment type="similarity">
    <text evidence="1 3">Belongs to the TBCA family.</text>
</comment>
<comment type="subunit">
    <text evidence="3">Supercomplex made of cofactors A to E. Cofactors A and D function by capturing and stabilizing tubulin in a quasi-native conformation. Cofactor E binds to the cofactor D-tubulin complex; interaction with cofactor C then causes the release of tubulin polypeptides that are committed to the native state.</text>
</comment>
<dbReference type="Gene3D" id="1.20.58.90">
    <property type="match status" value="1"/>
</dbReference>
<evidence type="ECO:0000256" key="1">
    <source>
        <dbReference type="ARBA" id="ARBA00006806"/>
    </source>
</evidence>
<dbReference type="EMBL" id="JAULSW010000001">
    <property type="protein sequence ID" value="KAK3394148.1"/>
    <property type="molecule type" value="Genomic_DNA"/>
</dbReference>
<evidence type="ECO:0000256" key="2">
    <source>
        <dbReference type="ARBA" id="ARBA00023186"/>
    </source>
</evidence>
<keyword evidence="5" id="KW-1185">Reference proteome</keyword>
<name>A0AAE0U7R4_9PEZI</name>
<protein>
    <recommendedName>
        <fullName evidence="3">Tubulin-specific chaperone A</fullName>
    </recommendedName>
</protein>
<dbReference type="AlphaFoldDB" id="A0AAE0U7R4"/>
<dbReference type="GO" id="GO:0007023">
    <property type="term" value="P:post-chaperonin tubulin folding pathway"/>
    <property type="evidence" value="ECO:0007669"/>
    <property type="project" value="UniProtKB-UniRule"/>
</dbReference>
<evidence type="ECO:0000313" key="4">
    <source>
        <dbReference type="EMBL" id="KAK3394148.1"/>
    </source>
</evidence>
<dbReference type="GO" id="GO:0048487">
    <property type="term" value="F:beta-tubulin binding"/>
    <property type="evidence" value="ECO:0007669"/>
    <property type="project" value="InterPro"/>
</dbReference>
<gene>
    <name evidence="4" type="ORF">B0H63DRAFT_444332</name>
</gene>
<dbReference type="SUPFAM" id="SSF46988">
    <property type="entry name" value="Tubulin chaperone cofactor A"/>
    <property type="match status" value="1"/>
</dbReference>
<dbReference type="GO" id="GO:0005829">
    <property type="term" value="C:cytosol"/>
    <property type="evidence" value="ECO:0007669"/>
    <property type="project" value="TreeGrafter"/>
</dbReference>
<dbReference type="InterPro" id="IPR004226">
    <property type="entry name" value="TBCA"/>
</dbReference>
<dbReference type="GO" id="GO:0005874">
    <property type="term" value="C:microtubule"/>
    <property type="evidence" value="ECO:0007669"/>
    <property type="project" value="UniProtKB-KW"/>
</dbReference>
<sequence length="135" mass="14709">MAPPSALTIATQSVQRLVKEESYYHKEQANQEARIQKLAGNIETKSSELDSNAIYVLKQEKTALEETKAVFGPLGERIADAVQKLEEQIAISESDGTATEEQLNKAKEALVAGQKVTEQQKEEVGVQQQTPAVAA</sequence>
<dbReference type="InterPro" id="IPR036126">
    <property type="entry name" value="TBCA_sf"/>
</dbReference>
<comment type="subcellular location">
    <subcellularLocation>
        <location evidence="3">Cytoplasm</location>
        <location evidence="3">Cytoskeleton</location>
    </subcellularLocation>
</comment>
<evidence type="ECO:0000313" key="5">
    <source>
        <dbReference type="Proteomes" id="UP001285441"/>
    </source>
</evidence>
<keyword evidence="3" id="KW-0206">Cytoskeleton</keyword>
<accession>A0AAE0U7R4</accession>
<keyword evidence="2 3" id="KW-0143">Chaperone</keyword>
<evidence type="ECO:0000256" key="3">
    <source>
        <dbReference type="RuleBase" id="RU364030"/>
    </source>
</evidence>
<dbReference type="Pfam" id="PF02970">
    <property type="entry name" value="TBCA"/>
    <property type="match status" value="1"/>
</dbReference>
<reference evidence="4" key="1">
    <citation type="journal article" date="2023" name="Mol. Phylogenet. Evol.">
        <title>Genome-scale phylogeny and comparative genomics of the fungal order Sordariales.</title>
        <authorList>
            <person name="Hensen N."/>
            <person name="Bonometti L."/>
            <person name="Westerberg I."/>
            <person name="Brannstrom I.O."/>
            <person name="Guillou S."/>
            <person name="Cros-Aarteil S."/>
            <person name="Calhoun S."/>
            <person name="Haridas S."/>
            <person name="Kuo A."/>
            <person name="Mondo S."/>
            <person name="Pangilinan J."/>
            <person name="Riley R."/>
            <person name="LaButti K."/>
            <person name="Andreopoulos B."/>
            <person name="Lipzen A."/>
            <person name="Chen C."/>
            <person name="Yan M."/>
            <person name="Daum C."/>
            <person name="Ng V."/>
            <person name="Clum A."/>
            <person name="Steindorff A."/>
            <person name="Ohm R.A."/>
            <person name="Martin F."/>
            <person name="Silar P."/>
            <person name="Natvig D.O."/>
            <person name="Lalanne C."/>
            <person name="Gautier V."/>
            <person name="Ament-Velasquez S.L."/>
            <person name="Kruys A."/>
            <person name="Hutchinson M.I."/>
            <person name="Powell A.J."/>
            <person name="Barry K."/>
            <person name="Miller A.N."/>
            <person name="Grigoriev I.V."/>
            <person name="Debuchy R."/>
            <person name="Gladieux P."/>
            <person name="Hiltunen Thoren M."/>
            <person name="Johannesson H."/>
        </authorList>
    </citation>
    <scope>NUCLEOTIDE SEQUENCE</scope>
    <source>
        <strain evidence="4">CBS 232.78</strain>
    </source>
</reference>
<proteinExistence type="inferred from homology"/>
<dbReference type="GO" id="GO:0007021">
    <property type="term" value="P:tubulin complex assembly"/>
    <property type="evidence" value="ECO:0007669"/>
    <property type="project" value="UniProtKB-UniRule"/>
</dbReference>
<keyword evidence="3" id="KW-0963">Cytoplasm</keyword>
<comment type="caution">
    <text evidence="4">The sequence shown here is derived from an EMBL/GenBank/DDBJ whole genome shotgun (WGS) entry which is preliminary data.</text>
</comment>
<keyword evidence="3" id="KW-0493">Microtubule</keyword>
<dbReference type="PANTHER" id="PTHR21500">
    <property type="entry name" value="TUBULIN-SPECIFIC CHAPERONE A"/>
    <property type="match status" value="1"/>
</dbReference>
<dbReference type="PANTHER" id="PTHR21500:SF0">
    <property type="entry name" value="TUBULIN-SPECIFIC CHAPERONE A"/>
    <property type="match status" value="1"/>
</dbReference>
<organism evidence="4 5">
    <name type="scientific">Podospora didyma</name>
    <dbReference type="NCBI Taxonomy" id="330526"/>
    <lineage>
        <taxon>Eukaryota</taxon>
        <taxon>Fungi</taxon>
        <taxon>Dikarya</taxon>
        <taxon>Ascomycota</taxon>
        <taxon>Pezizomycotina</taxon>
        <taxon>Sordariomycetes</taxon>
        <taxon>Sordariomycetidae</taxon>
        <taxon>Sordariales</taxon>
        <taxon>Podosporaceae</taxon>
        <taxon>Podospora</taxon>
    </lineage>
</organism>